<evidence type="ECO:0000256" key="1">
    <source>
        <dbReference type="ARBA" id="ARBA00004370"/>
    </source>
</evidence>
<evidence type="ECO:0000256" key="8">
    <source>
        <dbReference type="PROSITE-ProRule" id="PRU00175"/>
    </source>
</evidence>
<comment type="caution">
    <text evidence="11">The sequence shown here is derived from an EMBL/GenBank/DDBJ whole genome shotgun (WGS) entry which is preliminary data.</text>
</comment>
<evidence type="ECO:0000256" key="9">
    <source>
        <dbReference type="SAM" id="Phobius"/>
    </source>
</evidence>
<dbReference type="Proteomes" id="UP000188320">
    <property type="component" value="Unassembled WGS sequence"/>
</dbReference>
<organism evidence="11 12">
    <name type="scientific">Zancudomyces culisetae</name>
    <name type="common">Gut fungus</name>
    <name type="synonym">Smittium culisetae</name>
    <dbReference type="NCBI Taxonomy" id="1213189"/>
    <lineage>
        <taxon>Eukaryota</taxon>
        <taxon>Fungi</taxon>
        <taxon>Fungi incertae sedis</taxon>
        <taxon>Zoopagomycota</taxon>
        <taxon>Kickxellomycotina</taxon>
        <taxon>Harpellomycetes</taxon>
        <taxon>Harpellales</taxon>
        <taxon>Legeriomycetaceae</taxon>
        <taxon>Zancudomyces</taxon>
    </lineage>
</organism>
<dbReference type="EMBL" id="LSSK01001157">
    <property type="protein sequence ID" value="OMH80554.1"/>
    <property type="molecule type" value="Genomic_DNA"/>
</dbReference>
<proteinExistence type="predicted"/>
<keyword evidence="12" id="KW-1185">Reference proteome</keyword>
<keyword evidence="7 9" id="KW-0472">Membrane</keyword>
<dbReference type="OrthoDB" id="8062037at2759"/>
<evidence type="ECO:0000256" key="6">
    <source>
        <dbReference type="ARBA" id="ARBA00022989"/>
    </source>
</evidence>
<dbReference type="InterPro" id="IPR013083">
    <property type="entry name" value="Znf_RING/FYVE/PHD"/>
</dbReference>
<keyword evidence="2 9" id="KW-0812">Transmembrane</keyword>
<dbReference type="Pfam" id="PF13639">
    <property type="entry name" value="zf-RING_2"/>
    <property type="match status" value="1"/>
</dbReference>
<comment type="subcellular location">
    <subcellularLocation>
        <location evidence="1">Membrane</location>
    </subcellularLocation>
</comment>
<sequence length="226" mass="25910">MAAAAFIIIAQLFVLFSILLRGYLVFRQGRRNRANGARHQELTPVETTSTQRDELPKYISEKLEGDHGTCSEYEPTPKLVTDRELQCFRIVTYENIIKPEKAVCKPPKYFNSTVNVNNDYSSNNLQVLLIPNDSGMVKQDPNNATMHIDMENNSDTPIYYENFHNCKLCNGGLFSSDLVRDLPCKHTFHQNCVDWYLNNVSKMCPVCKIDLKYEANMVVNLQHPKV</sequence>
<dbReference type="InterPro" id="IPR001841">
    <property type="entry name" value="Znf_RING"/>
</dbReference>
<dbReference type="GO" id="GO:0016020">
    <property type="term" value="C:membrane"/>
    <property type="evidence" value="ECO:0007669"/>
    <property type="project" value="UniProtKB-SubCell"/>
</dbReference>
<dbReference type="GO" id="GO:0008270">
    <property type="term" value="F:zinc ion binding"/>
    <property type="evidence" value="ECO:0007669"/>
    <property type="project" value="UniProtKB-KW"/>
</dbReference>
<accession>A0A1R1PHU8</accession>
<evidence type="ECO:0000256" key="5">
    <source>
        <dbReference type="ARBA" id="ARBA00022833"/>
    </source>
</evidence>
<keyword evidence="5" id="KW-0862">Zinc</keyword>
<evidence type="ECO:0000256" key="2">
    <source>
        <dbReference type="ARBA" id="ARBA00022692"/>
    </source>
</evidence>
<reference evidence="12" key="1">
    <citation type="submission" date="2017-01" db="EMBL/GenBank/DDBJ databases">
        <authorList>
            <person name="Wang Y."/>
            <person name="White M."/>
            <person name="Kvist S."/>
            <person name="Moncalvo J.-M."/>
        </authorList>
    </citation>
    <scope>NUCLEOTIDE SEQUENCE [LARGE SCALE GENOMIC DNA]</scope>
    <source>
        <strain evidence="12">COL-18-3</strain>
    </source>
</reference>
<evidence type="ECO:0000256" key="4">
    <source>
        <dbReference type="ARBA" id="ARBA00022771"/>
    </source>
</evidence>
<dbReference type="Gene3D" id="3.30.40.10">
    <property type="entry name" value="Zinc/RING finger domain, C3HC4 (zinc finger)"/>
    <property type="match status" value="1"/>
</dbReference>
<evidence type="ECO:0000256" key="7">
    <source>
        <dbReference type="ARBA" id="ARBA00023136"/>
    </source>
</evidence>
<dbReference type="PROSITE" id="PS50089">
    <property type="entry name" value="ZF_RING_2"/>
    <property type="match status" value="1"/>
</dbReference>
<dbReference type="SUPFAM" id="SSF57850">
    <property type="entry name" value="RING/U-box"/>
    <property type="match status" value="1"/>
</dbReference>
<dbReference type="SMART" id="SM00184">
    <property type="entry name" value="RING"/>
    <property type="match status" value="1"/>
</dbReference>
<keyword evidence="3" id="KW-0479">Metal-binding</keyword>
<feature type="domain" description="RING-type" evidence="10">
    <location>
        <begin position="166"/>
        <end position="208"/>
    </location>
</feature>
<name>A0A1R1PHU8_ZANCU</name>
<feature type="transmembrane region" description="Helical" evidence="9">
    <location>
        <begin position="6"/>
        <end position="26"/>
    </location>
</feature>
<evidence type="ECO:0000259" key="10">
    <source>
        <dbReference type="PROSITE" id="PS50089"/>
    </source>
</evidence>
<dbReference type="AlphaFoldDB" id="A0A1R1PHU8"/>
<dbReference type="PANTHER" id="PTHR46539:SF1">
    <property type="entry name" value="E3 UBIQUITIN-PROTEIN LIGASE ATL42"/>
    <property type="match status" value="1"/>
</dbReference>
<dbReference type="PANTHER" id="PTHR46539">
    <property type="entry name" value="E3 UBIQUITIN-PROTEIN LIGASE ATL42"/>
    <property type="match status" value="1"/>
</dbReference>
<keyword evidence="6 9" id="KW-1133">Transmembrane helix</keyword>
<evidence type="ECO:0000313" key="12">
    <source>
        <dbReference type="Proteomes" id="UP000188320"/>
    </source>
</evidence>
<evidence type="ECO:0000256" key="3">
    <source>
        <dbReference type="ARBA" id="ARBA00022723"/>
    </source>
</evidence>
<protein>
    <submittedName>
        <fullName evidence="11">RING finger protein</fullName>
    </submittedName>
</protein>
<evidence type="ECO:0000313" key="11">
    <source>
        <dbReference type="EMBL" id="OMH80554.1"/>
    </source>
</evidence>
<gene>
    <name evidence="11" type="ORF">AX774_g6008</name>
</gene>
<keyword evidence="4 8" id="KW-0863">Zinc-finger</keyword>